<reference evidence="2 3" key="1">
    <citation type="submission" date="2019-03" db="EMBL/GenBank/DDBJ databases">
        <title>Metabolic reconstructions from genomes of highly enriched 'Candidatus Accumulibacter' and 'Candidatus Competibacter' bioreactor populations.</title>
        <authorList>
            <person name="Annavajhala M.K."/>
            <person name="Welles L."/>
            <person name="Abbas B."/>
            <person name="Sorokin D."/>
            <person name="Park H."/>
            <person name="Van Loosdrecht M."/>
            <person name="Chandran K."/>
        </authorList>
    </citation>
    <scope>NUCLEOTIDE SEQUENCE [LARGE SCALE GENOMIC DNA]</scope>
    <source>
        <strain evidence="2 3">SBR_G</strain>
    </source>
</reference>
<feature type="transmembrane region" description="Helical" evidence="1">
    <location>
        <begin position="192"/>
        <end position="210"/>
    </location>
</feature>
<dbReference type="EMBL" id="SPMZ01000014">
    <property type="protein sequence ID" value="NMQ18561.1"/>
    <property type="molecule type" value="Genomic_DNA"/>
</dbReference>
<feature type="transmembrane region" description="Helical" evidence="1">
    <location>
        <begin position="304"/>
        <end position="324"/>
    </location>
</feature>
<dbReference type="Proteomes" id="UP000760480">
    <property type="component" value="Unassembled WGS sequence"/>
</dbReference>
<organism evidence="2 3">
    <name type="scientific">Candidatus Competibacter phosphatis</name>
    <dbReference type="NCBI Taxonomy" id="221280"/>
    <lineage>
        <taxon>Bacteria</taxon>
        <taxon>Pseudomonadati</taxon>
        <taxon>Pseudomonadota</taxon>
        <taxon>Gammaproteobacteria</taxon>
        <taxon>Candidatus Competibacteraceae</taxon>
        <taxon>Candidatus Competibacter</taxon>
    </lineage>
</organism>
<keyword evidence="1" id="KW-0472">Membrane</keyword>
<evidence type="ECO:0008006" key="4">
    <source>
        <dbReference type="Google" id="ProtNLM"/>
    </source>
</evidence>
<evidence type="ECO:0000313" key="3">
    <source>
        <dbReference type="Proteomes" id="UP000760480"/>
    </source>
</evidence>
<keyword evidence="1" id="KW-1133">Transmembrane helix</keyword>
<feature type="transmembrane region" description="Helical" evidence="1">
    <location>
        <begin position="6"/>
        <end position="32"/>
    </location>
</feature>
<protein>
    <recommendedName>
        <fullName evidence="4">Vitamin K epoxide reductase domain-containing protein</fullName>
    </recommendedName>
</protein>
<accession>A0ABX1TKQ5</accession>
<gene>
    <name evidence="2" type="ORF">E4P82_04715</name>
</gene>
<keyword evidence="1" id="KW-0812">Transmembrane</keyword>
<keyword evidence="3" id="KW-1185">Reference proteome</keyword>
<feature type="transmembrane region" description="Helical" evidence="1">
    <location>
        <begin position="103"/>
        <end position="122"/>
    </location>
</feature>
<sequence length="332" mass="35747">MLITPAIVALQLIALSVAGTVLLAAGFAWKILRHWNIHSGSELQLRLERRTYLISTLLGFALGAELLSLLLFAQTAESLSGQFVGAMCATGVLNVNPFGFPTLLLKIALFFLAALWLLLNRVDNRGYDYPLVRVKYGLLLALAPLALLEGAVQTRFFLGLEPEVITSCCGSLFSATGQGVAAELAGLPARPALVLFYAMSGLLLVMELAFRRWPQLGPLFAATNLLAFTVTIAGIVAFLSLYVYENPNHHCPFCLLKAGYDYVGYALYLPLFAATAAGMGAGIIAPFHRIVSLQATIPGEMRHLTGLALTGFGVFYGLATWLILRSNLILLG</sequence>
<dbReference type="RefSeq" id="WP_169247820.1">
    <property type="nucleotide sequence ID" value="NZ_SPMZ01000014.1"/>
</dbReference>
<evidence type="ECO:0000313" key="2">
    <source>
        <dbReference type="EMBL" id="NMQ18561.1"/>
    </source>
</evidence>
<feature type="transmembrane region" description="Helical" evidence="1">
    <location>
        <begin position="222"/>
        <end position="242"/>
    </location>
</feature>
<feature type="transmembrane region" description="Helical" evidence="1">
    <location>
        <begin position="262"/>
        <end position="284"/>
    </location>
</feature>
<feature type="transmembrane region" description="Helical" evidence="1">
    <location>
        <begin position="52"/>
        <end position="73"/>
    </location>
</feature>
<proteinExistence type="predicted"/>
<name>A0ABX1TKQ5_9GAMM</name>
<comment type="caution">
    <text evidence="2">The sequence shown here is derived from an EMBL/GenBank/DDBJ whole genome shotgun (WGS) entry which is preliminary data.</text>
</comment>
<evidence type="ECO:0000256" key="1">
    <source>
        <dbReference type="SAM" id="Phobius"/>
    </source>
</evidence>